<keyword evidence="2 5" id="KW-0812">Transmembrane</keyword>
<evidence type="ECO:0000256" key="2">
    <source>
        <dbReference type="ARBA" id="ARBA00022692"/>
    </source>
</evidence>
<keyword evidence="7" id="KW-1185">Reference proteome</keyword>
<dbReference type="Gene3D" id="1.20.120.1630">
    <property type="match status" value="1"/>
</dbReference>
<evidence type="ECO:0000256" key="1">
    <source>
        <dbReference type="ARBA" id="ARBA00004141"/>
    </source>
</evidence>
<dbReference type="GO" id="GO:0004671">
    <property type="term" value="F:protein C-terminal S-isoprenylcysteine carboxyl O-methyltransferase activity"/>
    <property type="evidence" value="ECO:0007669"/>
    <property type="project" value="InterPro"/>
</dbReference>
<dbReference type="Pfam" id="PF04140">
    <property type="entry name" value="ICMT"/>
    <property type="match status" value="1"/>
</dbReference>
<feature type="transmembrane region" description="Helical" evidence="5">
    <location>
        <begin position="126"/>
        <end position="156"/>
    </location>
</feature>
<dbReference type="GO" id="GO:0016020">
    <property type="term" value="C:membrane"/>
    <property type="evidence" value="ECO:0007669"/>
    <property type="project" value="UniProtKB-SubCell"/>
</dbReference>
<dbReference type="InterPro" id="IPR007269">
    <property type="entry name" value="ICMT_MeTrfase"/>
</dbReference>
<comment type="subcellular location">
    <subcellularLocation>
        <location evidence="1">Membrane</location>
        <topology evidence="1">Multi-pass membrane protein</topology>
    </subcellularLocation>
</comment>
<feature type="transmembrane region" description="Helical" evidence="5">
    <location>
        <begin position="44"/>
        <end position="63"/>
    </location>
</feature>
<dbReference type="PANTHER" id="PTHR43847:SF1">
    <property type="entry name" value="BLL3993 PROTEIN"/>
    <property type="match status" value="1"/>
</dbReference>
<dbReference type="RefSeq" id="WP_259870975.1">
    <property type="nucleotide sequence ID" value="NZ_JAMQJZ010000001.1"/>
</dbReference>
<organism evidence="6 7">
    <name type="scientific">Aquibacillus koreensis</name>
    <dbReference type="NCBI Taxonomy" id="279446"/>
    <lineage>
        <taxon>Bacteria</taxon>
        <taxon>Bacillati</taxon>
        <taxon>Bacillota</taxon>
        <taxon>Bacilli</taxon>
        <taxon>Bacillales</taxon>
        <taxon>Bacillaceae</taxon>
        <taxon>Aquibacillus</taxon>
    </lineage>
</organism>
<evidence type="ECO:0000256" key="3">
    <source>
        <dbReference type="ARBA" id="ARBA00022989"/>
    </source>
</evidence>
<evidence type="ECO:0008006" key="8">
    <source>
        <dbReference type="Google" id="ProtNLM"/>
    </source>
</evidence>
<evidence type="ECO:0000256" key="4">
    <source>
        <dbReference type="ARBA" id="ARBA00023136"/>
    </source>
</evidence>
<evidence type="ECO:0000313" key="7">
    <source>
        <dbReference type="Proteomes" id="UP001145072"/>
    </source>
</evidence>
<gene>
    <name evidence="6" type="ORF">NC661_00055</name>
</gene>
<sequence>MATWLFLLFLFLIGQRIVELIIANRNEKWMKKQGAYEIGADHYKWFVVTHSMFLVFLLIESIYSPISLSFSDALLFIFLFVFLTTQLFRVWCIYSLGKFWNTKIIVLPGSNLVSRGPYRWIKHPNYLIVGIELFVIPLLFQAYLTALLFPILHLLLLRVRIPMEEKALFDVTISD</sequence>
<dbReference type="PANTHER" id="PTHR43847">
    <property type="entry name" value="BLL3993 PROTEIN"/>
    <property type="match status" value="1"/>
</dbReference>
<accession>A0A9X3WI14</accession>
<evidence type="ECO:0000313" key="6">
    <source>
        <dbReference type="EMBL" id="MDC3418776.1"/>
    </source>
</evidence>
<name>A0A9X3WI14_9BACI</name>
<feature type="transmembrane region" description="Helical" evidence="5">
    <location>
        <begin position="75"/>
        <end position="97"/>
    </location>
</feature>
<dbReference type="EMBL" id="JAMQJZ010000001">
    <property type="protein sequence ID" value="MDC3418776.1"/>
    <property type="molecule type" value="Genomic_DNA"/>
</dbReference>
<dbReference type="AlphaFoldDB" id="A0A9X3WI14"/>
<protein>
    <recommendedName>
        <fullName evidence="8">Isoprenylcysteine carboxyl methyltransferase</fullName>
    </recommendedName>
</protein>
<dbReference type="Proteomes" id="UP001145072">
    <property type="component" value="Unassembled WGS sequence"/>
</dbReference>
<keyword evidence="4 5" id="KW-0472">Membrane</keyword>
<reference evidence="6" key="1">
    <citation type="submission" date="2022-06" db="EMBL/GenBank/DDBJ databases">
        <title>Aquibacillus sp. a new bacterium isolated from soil saline samples.</title>
        <authorList>
            <person name="Galisteo C."/>
            <person name="De La Haba R."/>
            <person name="Sanchez-Porro C."/>
            <person name="Ventosa A."/>
        </authorList>
    </citation>
    <scope>NUCLEOTIDE SEQUENCE</scope>
    <source>
        <strain evidence="6">JCM 12387</strain>
    </source>
</reference>
<proteinExistence type="predicted"/>
<dbReference type="InterPro" id="IPR052527">
    <property type="entry name" value="Metal_cation-efflux_comp"/>
</dbReference>
<comment type="caution">
    <text evidence="6">The sequence shown here is derived from an EMBL/GenBank/DDBJ whole genome shotgun (WGS) entry which is preliminary data.</text>
</comment>
<evidence type="ECO:0000256" key="5">
    <source>
        <dbReference type="SAM" id="Phobius"/>
    </source>
</evidence>
<keyword evidence="3 5" id="KW-1133">Transmembrane helix</keyword>